<keyword evidence="2" id="KW-1185">Reference proteome</keyword>
<dbReference type="InterPro" id="IPR037175">
    <property type="entry name" value="KFase_sf"/>
</dbReference>
<sequence length="345" mass="37724">MKLWGNFEGTKELNMNIKGSILFGLLITFSAAGYSQTVNSTERSGVSPWGADDQIGRLNLINEKNNLALFSAIRTGKVYDLGVEYFIGMPSFTALGDPPYQYWLTHTPRGNRVGDITHAGDSVNSKVSYTGDAVSMYTHTGTHIDALAHFGLHGKIYNGFEADQYLSDRGWKKGGAENIPPVIGRGILIDVAKYKGLDILPENYVITLKDVQSALQTEQLQIQKGDVVLIRTGLMKYFYTDAAKFTGNGVGINLEALKWLVDEKGVMTLGGDNLALEALPSSDSNNWLPGHTYLLAQKGVMFMELVYLEGLSKANVNEFLFIGLPLKLRGASASPLRPLAIPIKN</sequence>
<dbReference type="PANTHER" id="PTHR34861">
    <property type="match status" value="1"/>
</dbReference>
<gene>
    <name evidence="1" type="ORF">SAMN05192574_102142</name>
</gene>
<dbReference type="SUPFAM" id="SSF102198">
    <property type="entry name" value="Putative cyclase"/>
    <property type="match status" value="1"/>
</dbReference>
<dbReference type="PANTHER" id="PTHR34861:SF10">
    <property type="entry name" value="CYCLASE"/>
    <property type="match status" value="1"/>
</dbReference>
<dbReference type="STRING" id="551995.SAMN05192574_102142"/>
<dbReference type="Gene3D" id="3.50.30.50">
    <property type="entry name" value="Putative cyclase"/>
    <property type="match status" value="1"/>
</dbReference>
<reference evidence="2" key="1">
    <citation type="submission" date="2016-10" db="EMBL/GenBank/DDBJ databases">
        <authorList>
            <person name="Varghese N."/>
            <person name="Submissions S."/>
        </authorList>
    </citation>
    <scope>NUCLEOTIDE SEQUENCE [LARGE SCALE GENOMIC DNA]</scope>
    <source>
        <strain evidence="2">Gh-48</strain>
    </source>
</reference>
<name>A0A1H8CZF4_9SPHI</name>
<dbReference type="AlphaFoldDB" id="A0A1H8CZF4"/>
<proteinExistence type="predicted"/>
<dbReference type="GO" id="GO:0019441">
    <property type="term" value="P:L-tryptophan catabolic process to kynurenine"/>
    <property type="evidence" value="ECO:0007669"/>
    <property type="project" value="InterPro"/>
</dbReference>
<dbReference type="Proteomes" id="UP000198942">
    <property type="component" value="Unassembled WGS sequence"/>
</dbReference>
<evidence type="ECO:0000313" key="1">
    <source>
        <dbReference type="EMBL" id="SEN00376.1"/>
    </source>
</evidence>
<dbReference type="EMBL" id="FOCL01000002">
    <property type="protein sequence ID" value="SEN00376.1"/>
    <property type="molecule type" value="Genomic_DNA"/>
</dbReference>
<accession>A0A1H8CZF4</accession>
<evidence type="ECO:0000313" key="2">
    <source>
        <dbReference type="Proteomes" id="UP000198942"/>
    </source>
</evidence>
<dbReference type="InterPro" id="IPR007325">
    <property type="entry name" value="KFase/CYL"/>
</dbReference>
<dbReference type="Pfam" id="PF04199">
    <property type="entry name" value="Cyclase"/>
    <property type="match status" value="1"/>
</dbReference>
<dbReference type="GO" id="GO:0004061">
    <property type="term" value="F:arylformamidase activity"/>
    <property type="evidence" value="ECO:0007669"/>
    <property type="project" value="InterPro"/>
</dbReference>
<protein>
    <submittedName>
        <fullName evidence="1">Kynurenine formamidase</fullName>
    </submittedName>
</protein>
<organism evidence="1 2">
    <name type="scientific">Mucilaginibacter gossypiicola</name>
    <dbReference type="NCBI Taxonomy" id="551995"/>
    <lineage>
        <taxon>Bacteria</taxon>
        <taxon>Pseudomonadati</taxon>
        <taxon>Bacteroidota</taxon>
        <taxon>Sphingobacteriia</taxon>
        <taxon>Sphingobacteriales</taxon>
        <taxon>Sphingobacteriaceae</taxon>
        <taxon>Mucilaginibacter</taxon>
    </lineage>
</organism>